<sequence>MTFRTEKVKFLDTGTCSTLKGWFHCFSYPLLQATVYHKSRNSHRSSTHKRKAIKRCALARQQSTQRINERDRNAIGKQEPAKQPEGQQPGRKLEAGGTIP</sequence>
<name>G3I5Y9_CRIGR</name>
<feature type="compositionally biased region" description="Basic residues" evidence="1">
    <location>
        <begin position="38"/>
        <end position="54"/>
    </location>
</feature>
<dbReference type="AlphaFoldDB" id="G3I5Y9"/>
<evidence type="ECO:0000313" key="3">
    <source>
        <dbReference type="Proteomes" id="UP000001075"/>
    </source>
</evidence>
<organism evidence="2 3">
    <name type="scientific">Cricetulus griseus</name>
    <name type="common">Chinese hamster</name>
    <name type="synonym">Cricetulus barabensis griseus</name>
    <dbReference type="NCBI Taxonomy" id="10029"/>
    <lineage>
        <taxon>Eukaryota</taxon>
        <taxon>Metazoa</taxon>
        <taxon>Chordata</taxon>
        <taxon>Craniata</taxon>
        <taxon>Vertebrata</taxon>
        <taxon>Euteleostomi</taxon>
        <taxon>Mammalia</taxon>
        <taxon>Eutheria</taxon>
        <taxon>Euarchontoglires</taxon>
        <taxon>Glires</taxon>
        <taxon>Rodentia</taxon>
        <taxon>Myomorpha</taxon>
        <taxon>Muroidea</taxon>
        <taxon>Cricetidae</taxon>
        <taxon>Cricetinae</taxon>
        <taxon>Cricetulus</taxon>
    </lineage>
</organism>
<proteinExistence type="predicted"/>
<feature type="region of interest" description="Disordered" evidence="1">
    <location>
        <begin position="38"/>
        <end position="100"/>
    </location>
</feature>
<protein>
    <submittedName>
        <fullName evidence="2">Uncharacterized protein</fullName>
    </submittedName>
</protein>
<dbReference type="EMBL" id="JH001326">
    <property type="protein sequence ID" value="EGW07290.1"/>
    <property type="molecule type" value="Genomic_DNA"/>
</dbReference>
<dbReference type="Proteomes" id="UP000001075">
    <property type="component" value="Unassembled WGS sequence"/>
</dbReference>
<reference evidence="3" key="1">
    <citation type="journal article" date="2011" name="Nat. Biotechnol.">
        <title>The genomic sequence of the Chinese hamster ovary (CHO)-K1 cell line.</title>
        <authorList>
            <person name="Xu X."/>
            <person name="Nagarajan H."/>
            <person name="Lewis N.E."/>
            <person name="Pan S."/>
            <person name="Cai Z."/>
            <person name="Liu X."/>
            <person name="Chen W."/>
            <person name="Xie M."/>
            <person name="Wang W."/>
            <person name="Hammond S."/>
            <person name="Andersen M.R."/>
            <person name="Neff N."/>
            <person name="Passarelli B."/>
            <person name="Koh W."/>
            <person name="Fan H.C."/>
            <person name="Wang J."/>
            <person name="Gui Y."/>
            <person name="Lee K.H."/>
            <person name="Betenbaugh M.J."/>
            <person name="Quake S.R."/>
            <person name="Famili I."/>
            <person name="Palsson B.O."/>
            <person name="Wang J."/>
        </authorList>
    </citation>
    <scope>NUCLEOTIDE SEQUENCE [LARGE SCALE GENOMIC DNA]</scope>
    <source>
        <strain evidence="3">CHO K1 cell line</strain>
    </source>
</reference>
<evidence type="ECO:0000256" key="1">
    <source>
        <dbReference type="SAM" id="MobiDB-lite"/>
    </source>
</evidence>
<accession>G3I5Y9</accession>
<gene>
    <name evidence="2" type="ORF">I79_018900</name>
</gene>
<evidence type="ECO:0000313" key="2">
    <source>
        <dbReference type="EMBL" id="EGW07290.1"/>
    </source>
</evidence>
<dbReference type="InParanoid" id="G3I5Y9"/>
<feature type="compositionally biased region" description="Basic and acidic residues" evidence="1">
    <location>
        <begin position="67"/>
        <end position="82"/>
    </location>
</feature>